<name>A0AAD6GC01_9EURO</name>
<dbReference type="SMART" id="SM00609">
    <property type="entry name" value="VIT"/>
    <property type="match status" value="1"/>
</dbReference>
<dbReference type="Proteomes" id="UP001220324">
    <property type="component" value="Unassembled WGS sequence"/>
</dbReference>
<feature type="domain" description="VIT" evidence="3">
    <location>
        <begin position="5"/>
        <end position="136"/>
    </location>
</feature>
<feature type="compositionally biased region" description="Polar residues" evidence="1">
    <location>
        <begin position="922"/>
        <end position="948"/>
    </location>
</feature>
<dbReference type="SMART" id="SM00327">
    <property type="entry name" value="VWA"/>
    <property type="match status" value="1"/>
</dbReference>
<sequence>MAQVNCGCCVYVGNIFKYLPQVSLKAHATIFSTAARTTLTQTFVNPSNCILEEASYRFPLYDGVSVVGFQCHVGTRHLHSKVKSKEQANTDYQDAVDRNESAAIMDQSPTESDVFTIRLGNVPANEKVTVEITFIGELKQDAQLDGVRYTLPNSIAPRYQNLFTMLPPEQTPGFPAQLEGISITADILLEKSSVIREIQSPSHSPKVSLGRVSSTASDAREFEPSRASATLRLGNKCQALLARDFVLVAKADGLDNPRALLESHPTIPGQRALMATLVPKFSLPPNKPEIVFVIDRSGSMGGNISTLQDALRVFLKSLPLGVCFNICSFGSAYSFLWPSSKAYDKSSLQEALNLVNSIGADMGGTNMQPAVEATVKNRLAEKDLEVLLLTDGEIMDQQSLFEIVRGTANGHTARFFTLGIGHAVSHALIEGVARAGQGFSQSVLQNEELDRSVIRMLKGALTPHIYDYKLEVDYDNTVDQDFEIVNPASLSSTKAEVDSSGAVKQPAAPPISLFSDDFKEQASSSVLEGASVDTLPVFYSPKTIQAPHKIPPLYPFIRTTAYLLLDPKSDRTPRSLTFTATSKQGPLCLRIPITDIGKGETIHQLASRKAVVELEERHGWLEDVKDDSGNPFKQLHSQTQEQIVARECQNLGIKYQITGRYCSFVALEDDPDLAKTSEKTEAKVYKADVVRVPVATRYNGFGGHAPMMMCAPAAIAGFGSSATTSTRSGGLFGSAKYVPASQAQFQQQMHQQQMRQQHMPQQHMHPQHMQQQQMQCAQLPVASGALFGQAAASAGHISGGFSSPSYSPASPVSAGPTSGRLFGSASYSPAAPTTGGSMFGQATANTSASFGGPFGNVQNFPTPPAAGGSMFGEATARRNPPSGGLFSPSYSPASPVSAGPTSGGLFGSAQPTPAPPAPSQQKQFMQRSMFQRPSASAGDSQSSVPDTPKSTVHALIALQTFEGSWDWDQQLFDVLGIEMNEIRNKATALLQTFGKRDPLTRREENLIATMLAMGVLKSNYTDSKDVWELVFKKAETWALNELVDMQSPVFGRFESWVSLMDEVAKSLRSEEKH</sequence>
<gene>
    <name evidence="4" type="ORF">N7494_012659</name>
</gene>
<organism evidence="4 5">
    <name type="scientific">Penicillium frequentans</name>
    <dbReference type="NCBI Taxonomy" id="3151616"/>
    <lineage>
        <taxon>Eukaryota</taxon>
        <taxon>Fungi</taxon>
        <taxon>Dikarya</taxon>
        <taxon>Ascomycota</taxon>
        <taxon>Pezizomycotina</taxon>
        <taxon>Eurotiomycetes</taxon>
        <taxon>Eurotiomycetidae</taxon>
        <taxon>Eurotiales</taxon>
        <taxon>Aspergillaceae</taxon>
        <taxon>Penicillium</taxon>
    </lineage>
</organism>
<evidence type="ECO:0000259" key="2">
    <source>
        <dbReference type="PROSITE" id="PS50234"/>
    </source>
</evidence>
<dbReference type="InterPro" id="IPR036465">
    <property type="entry name" value="vWFA_dom_sf"/>
</dbReference>
<dbReference type="InterPro" id="IPR002035">
    <property type="entry name" value="VWF_A"/>
</dbReference>
<dbReference type="InterPro" id="IPR013694">
    <property type="entry name" value="VIT"/>
</dbReference>
<feature type="region of interest" description="Disordered" evidence="1">
    <location>
        <begin position="854"/>
        <end position="948"/>
    </location>
</feature>
<dbReference type="AlphaFoldDB" id="A0AAD6GC01"/>
<dbReference type="Pfam" id="PF13768">
    <property type="entry name" value="VWA_3"/>
    <property type="match status" value="1"/>
</dbReference>
<dbReference type="PROSITE" id="PS51468">
    <property type="entry name" value="VIT"/>
    <property type="match status" value="1"/>
</dbReference>
<dbReference type="PANTHER" id="PTHR45737:SF6">
    <property type="entry name" value="VON WILLEBRAND FACTOR A DOMAIN-CONTAINING PROTEIN 5A"/>
    <property type="match status" value="1"/>
</dbReference>
<dbReference type="Gene3D" id="3.40.50.410">
    <property type="entry name" value="von Willebrand factor, type A domain"/>
    <property type="match status" value="1"/>
</dbReference>
<dbReference type="SUPFAM" id="SSF53300">
    <property type="entry name" value="vWA-like"/>
    <property type="match status" value="1"/>
</dbReference>
<feature type="domain" description="VWFA" evidence="2">
    <location>
        <begin position="289"/>
        <end position="465"/>
    </location>
</feature>
<evidence type="ECO:0000259" key="3">
    <source>
        <dbReference type="PROSITE" id="PS51468"/>
    </source>
</evidence>
<dbReference type="PROSITE" id="PS50234">
    <property type="entry name" value="VWFA"/>
    <property type="match status" value="1"/>
</dbReference>
<evidence type="ECO:0000313" key="4">
    <source>
        <dbReference type="EMBL" id="KAJ5526009.1"/>
    </source>
</evidence>
<dbReference type="PANTHER" id="PTHR45737">
    <property type="entry name" value="VON WILLEBRAND FACTOR A DOMAIN-CONTAINING PROTEIN 5A"/>
    <property type="match status" value="1"/>
</dbReference>
<evidence type="ECO:0000256" key="1">
    <source>
        <dbReference type="SAM" id="MobiDB-lite"/>
    </source>
</evidence>
<comment type="caution">
    <text evidence="4">The sequence shown here is derived from an EMBL/GenBank/DDBJ whole genome shotgun (WGS) entry which is preliminary data.</text>
</comment>
<feature type="compositionally biased region" description="Low complexity" evidence="1">
    <location>
        <begin position="887"/>
        <end position="900"/>
    </location>
</feature>
<evidence type="ECO:0000313" key="5">
    <source>
        <dbReference type="Proteomes" id="UP001220324"/>
    </source>
</evidence>
<proteinExistence type="predicted"/>
<evidence type="ECO:0008006" key="6">
    <source>
        <dbReference type="Google" id="ProtNLM"/>
    </source>
</evidence>
<reference evidence="4 5" key="1">
    <citation type="journal article" date="2023" name="IMA Fungus">
        <title>Comparative genomic study of the Penicillium genus elucidates a diverse pangenome and 15 lateral gene transfer events.</title>
        <authorList>
            <person name="Petersen C."/>
            <person name="Sorensen T."/>
            <person name="Nielsen M.R."/>
            <person name="Sondergaard T.E."/>
            <person name="Sorensen J.L."/>
            <person name="Fitzpatrick D.A."/>
            <person name="Frisvad J.C."/>
            <person name="Nielsen K.L."/>
        </authorList>
    </citation>
    <scope>NUCLEOTIDE SEQUENCE [LARGE SCALE GENOMIC DNA]</scope>
    <source>
        <strain evidence="4 5">IBT 35679</strain>
    </source>
</reference>
<keyword evidence="5" id="KW-1185">Reference proteome</keyword>
<dbReference type="GO" id="GO:0005643">
    <property type="term" value="C:nuclear pore"/>
    <property type="evidence" value="ECO:0007669"/>
    <property type="project" value="UniProtKB-SubCell"/>
</dbReference>
<accession>A0AAD6GC01</accession>
<dbReference type="Pfam" id="PF08487">
    <property type="entry name" value="VIT"/>
    <property type="match status" value="1"/>
</dbReference>
<protein>
    <recommendedName>
        <fullName evidence="6">von Willebrand factor A domain-containing protein</fullName>
    </recommendedName>
</protein>
<dbReference type="EMBL" id="JAQIZZ010000008">
    <property type="protein sequence ID" value="KAJ5526009.1"/>
    <property type="molecule type" value="Genomic_DNA"/>
</dbReference>